<dbReference type="SUPFAM" id="SSF56935">
    <property type="entry name" value="Porins"/>
    <property type="match status" value="1"/>
</dbReference>
<evidence type="ECO:0000256" key="4">
    <source>
        <dbReference type="ARBA" id="ARBA00022692"/>
    </source>
</evidence>
<dbReference type="InterPro" id="IPR000531">
    <property type="entry name" value="Beta-barrel_TonB"/>
</dbReference>
<dbReference type="PROSITE" id="PS52016">
    <property type="entry name" value="TONB_DEPENDENT_REC_3"/>
    <property type="match status" value="1"/>
</dbReference>
<evidence type="ECO:0000256" key="2">
    <source>
        <dbReference type="ARBA" id="ARBA00022448"/>
    </source>
</evidence>
<feature type="chain" id="PRO_5046912791" evidence="12">
    <location>
        <begin position="21"/>
        <end position="620"/>
    </location>
</feature>
<keyword evidence="16" id="KW-1185">Reference proteome</keyword>
<keyword evidence="7 10" id="KW-0472">Membrane</keyword>
<keyword evidence="4 10" id="KW-0812">Transmembrane</keyword>
<dbReference type="PANTHER" id="PTHR30069">
    <property type="entry name" value="TONB-DEPENDENT OUTER MEMBRANE RECEPTOR"/>
    <property type="match status" value="1"/>
</dbReference>
<evidence type="ECO:0000256" key="7">
    <source>
        <dbReference type="ARBA" id="ARBA00023136"/>
    </source>
</evidence>
<feature type="domain" description="TonB-dependent receptor plug" evidence="14">
    <location>
        <begin position="46"/>
        <end position="146"/>
    </location>
</feature>
<feature type="domain" description="TonB-dependent receptor-like beta-barrel" evidence="13">
    <location>
        <begin position="171"/>
        <end position="590"/>
    </location>
</feature>
<evidence type="ECO:0000313" key="15">
    <source>
        <dbReference type="EMBL" id="MFD2547382.1"/>
    </source>
</evidence>
<reference evidence="16" key="1">
    <citation type="journal article" date="2019" name="Int. J. Syst. Evol. Microbiol.">
        <title>The Global Catalogue of Microorganisms (GCM) 10K type strain sequencing project: providing services to taxonomists for standard genome sequencing and annotation.</title>
        <authorList>
            <consortium name="The Broad Institute Genomics Platform"/>
            <consortium name="The Broad Institute Genome Sequencing Center for Infectious Disease"/>
            <person name="Wu L."/>
            <person name="Ma J."/>
        </authorList>
    </citation>
    <scope>NUCLEOTIDE SEQUENCE [LARGE SCALE GENOMIC DNA]</scope>
    <source>
        <strain evidence="16">KCTC 42662</strain>
    </source>
</reference>
<feature type="signal peptide" evidence="12">
    <location>
        <begin position="1"/>
        <end position="20"/>
    </location>
</feature>
<keyword evidence="5 12" id="KW-0732">Signal</keyword>
<evidence type="ECO:0000259" key="14">
    <source>
        <dbReference type="Pfam" id="PF07715"/>
    </source>
</evidence>
<keyword evidence="9 10" id="KW-0998">Cell outer membrane</keyword>
<evidence type="ECO:0000313" key="16">
    <source>
        <dbReference type="Proteomes" id="UP001597545"/>
    </source>
</evidence>
<organism evidence="15 16">
    <name type="scientific">Sphingobacterium suaedae</name>
    <dbReference type="NCBI Taxonomy" id="1686402"/>
    <lineage>
        <taxon>Bacteria</taxon>
        <taxon>Pseudomonadati</taxon>
        <taxon>Bacteroidota</taxon>
        <taxon>Sphingobacteriia</taxon>
        <taxon>Sphingobacteriales</taxon>
        <taxon>Sphingobacteriaceae</taxon>
        <taxon>Sphingobacterium</taxon>
    </lineage>
</organism>
<protein>
    <submittedName>
        <fullName evidence="15">TonB-dependent receptor plug domain-containing protein</fullName>
    </submittedName>
</protein>
<accession>A0ABW5KEJ3</accession>
<evidence type="ECO:0000256" key="12">
    <source>
        <dbReference type="SAM" id="SignalP"/>
    </source>
</evidence>
<proteinExistence type="inferred from homology"/>
<dbReference type="EMBL" id="JBHULR010000003">
    <property type="protein sequence ID" value="MFD2547382.1"/>
    <property type="molecule type" value="Genomic_DNA"/>
</dbReference>
<evidence type="ECO:0000259" key="13">
    <source>
        <dbReference type="Pfam" id="PF00593"/>
    </source>
</evidence>
<dbReference type="Pfam" id="PF00593">
    <property type="entry name" value="TonB_dep_Rec_b-barrel"/>
    <property type="match status" value="1"/>
</dbReference>
<keyword evidence="2 10" id="KW-0813">Transport</keyword>
<evidence type="ECO:0000256" key="11">
    <source>
        <dbReference type="RuleBase" id="RU003357"/>
    </source>
</evidence>
<evidence type="ECO:0000256" key="6">
    <source>
        <dbReference type="ARBA" id="ARBA00023077"/>
    </source>
</evidence>
<comment type="caution">
    <text evidence="15">The sequence shown here is derived from an EMBL/GenBank/DDBJ whole genome shotgun (WGS) entry which is preliminary data.</text>
</comment>
<dbReference type="InterPro" id="IPR037066">
    <property type="entry name" value="Plug_dom_sf"/>
</dbReference>
<evidence type="ECO:0000256" key="10">
    <source>
        <dbReference type="PROSITE-ProRule" id="PRU01360"/>
    </source>
</evidence>
<sequence length="620" mass="70411">MPKISSSIVLLGLLPALSIAQDTTNIREVIINQNRLQIPFSKDNRNIEILTAAQIKQLPVKNVNEALGLLNGVDLRQRGPFGTQADVSIDGGSFDQTLVLINGAKVSDPQTGHHNLNLPIPLDAIERIEVLRGPAARIYGVNGLTGAINIITKTITQTGVQANVYTGSSFKNRDEEQKNGVYYHAGTQLGVSWHQKEHQHQLFYAKDKSNGQRYNTASNAEKLYYQGNLDIDSRNSVTWLGSYLYNSFGANGFYAAPGDKESQEIVETVFGSLSSKHQLSERFYLSPRISNRYNEDDYRYYRHDLSKARSRHYNNSLSLEVNSRLQTSIGDIGVGIESRLERINSSNMGDHKRDNHGAYAEFRTEQIQNLDLNIGAYVNYNSQYGWQIYPGFDLGYALSDQWKIVVNAGSSQRIPTFTDLYLNQRPGNIGNPNLLSEDAWQAEGAIKFQNEHIIGHMGYFHRRIRNFIDWVRADANEPYQPFNMGKNQVNGIHMNLLYHLQVQEIRYGINVGYNYLEPTIKQAEELTSKYQLENLKHQTKLLLTAQHNNWTLGLTNRFNQRISDKSYLLMDARFGLEFQAVSVYADAQNLFDVTYIESAAIPMPGRWYSVGVKYRWKKNG</sequence>
<dbReference type="Gene3D" id="2.40.170.20">
    <property type="entry name" value="TonB-dependent receptor, beta-barrel domain"/>
    <property type="match status" value="1"/>
</dbReference>
<keyword evidence="6 11" id="KW-0798">TonB box</keyword>
<dbReference type="InterPro" id="IPR012910">
    <property type="entry name" value="Plug_dom"/>
</dbReference>
<dbReference type="Gene3D" id="2.170.130.10">
    <property type="entry name" value="TonB-dependent receptor, plug domain"/>
    <property type="match status" value="1"/>
</dbReference>
<dbReference type="Pfam" id="PF07715">
    <property type="entry name" value="Plug"/>
    <property type="match status" value="1"/>
</dbReference>
<dbReference type="Proteomes" id="UP001597545">
    <property type="component" value="Unassembled WGS sequence"/>
</dbReference>
<name>A0ABW5KEJ3_9SPHI</name>
<dbReference type="PANTHER" id="PTHR30069:SF29">
    <property type="entry name" value="HEMOGLOBIN AND HEMOGLOBIN-HAPTOGLOBIN-BINDING PROTEIN 1-RELATED"/>
    <property type="match status" value="1"/>
</dbReference>
<gene>
    <name evidence="15" type="ORF">ACFSR5_06955</name>
</gene>
<evidence type="ECO:0000256" key="1">
    <source>
        <dbReference type="ARBA" id="ARBA00004571"/>
    </source>
</evidence>
<dbReference type="InterPro" id="IPR039426">
    <property type="entry name" value="TonB-dep_rcpt-like"/>
</dbReference>
<evidence type="ECO:0000256" key="5">
    <source>
        <dbReference type="ARBA" id="ARBA00022729"/>
    </source>
</evidence>
<keyword evidence="8 15" id="KW-0675">Receptor</keyword>
<evidence type="ECO:0000256" key="3">
    <source>
        <dbReference type="ARBA" id="ARBA00022452"/>
    </source>
</evidence>
<evidence type="ECO:0000256" key="8">
    <source>
        <dbReference type="ARBA" id="ARBA00023170"/>
    </source>
</evidence>
<comment type="similarity">
    <text evidence="10 11">Belongs to the TonB-dependent receptor family.</text>
</comment>
<keyword evidence="3 10" id="KW-1134">Transmembrane beta strand</keyword>
<dbReference type="InterPro" id="IPR036942">
    <property type="entry name" value="Beta-barrel_TonB_sf"/>
</dbReference>
<dbReference type="RefSeq" id="WP_380902082.1">
    <property type="nucleotide sequence ID" value="NZ_JBHUEG010000007.1"/>
</dbReference>
<comment type="subcellular location">
    <subcellularLocation>
        <location evidence="1 10">Cell outer membrane</location>
        <topology evidence="1 10">Multi-pass membrane protein</topology>
    </subcellularLocation>
</comment>
<evidence type="ECO:0000256" key="9">
    <source>
        <dbReference type="ARBA" id="ARBA00023237"/>
    </source>
</evidence>